<reference evidence="1 2" key="1">
    <citation type="submission" date="2020-08" db="EMBL/GenBank/DDBJ databases">
        <title>Sequencing the genomes of 1000 actinobacteria strains.</title>
        <authorList>
            <person name="Klenk H.-P."/>
        </authorList>
    </citation>
    <scope>NUCLEOTIDE SEQUENCE [LARGE SCALE GENOMIC DNA]</scope>
    <source>
        <strain evidence="1 2">DSM 45298</strain>
    </source>
</reference>
<comment type="caution">
    <text evidence="1">The sequence shown here is derived from an EMBL/GenBank/DDBJ whole genome shotgun (WGS) entry which is preliminary data.</text>
</comment>
<name>A0A840F9P2_9ACTN</name>
<dbReference type="SUPFAM" id="SSF51735">
    <property type="entry name" value="NAD(P)-binding Rossmann-fold domains"/>
    <property type="match status" value="1"/>
</dbReference>
<dbReference type="AlphaFoldDB" id="A0A840F9P2"/>
<dbReference type="Gene3D" id="3.40.50.720">
    <property type="entry name" value="NAD(P)-binding Rossmann-like Domain"/>
    <property type="match status" value="1"/>
</dbReference>
<dbReference type="Proteomes" id="UP000551501">
    <property type="component" value="Unassembled WGS sequence"/>
</dbReference>
<dbReference type="Pfam" id="PF00106">
    <property type="entry name" value="adh_short"/>
    <property type="match status" value="1"/>
</dbReference>
<evidence type="ECO:0000313" key="2">
    <source>
        <dbReference type="Proteomes" id="UP000551501"/>
    </source>
</evidence>
<dbReference type="InterPro" id="IPR036291">
    <property type="entry name" value="NAD(P)-bd_dom_sf"/>
</dbReference>
<keyword evidence="2" id="KW-1185">Reference proteome</keyword>
<proteinExistence type="predicted"/>
<gene>
    <name evidence="1" type="ORF">BKA16_003432</name>
</gene>
<organism evidence="1 2">
    <name type="scientific">Gordonia humi</name>
    <dbReference type="NCBI Taxonomy" id="686429"/>
    <lineage>
        <taxon>Bacteria</taxon>
        <taxon>Bacillati</taxon>
        <taxon>Actinomycetota</taxon>
        <taxon>Actinomycetes</taxon>
        <taxon>Mycobacteriales</taxon>
        <taxon>Gordoniaceae</taxon>
        <taxon>Gordonia</taxon>
    </lineage>
</organism>
<evidence type="ECO:0000313" key="1">
    <source>
        <dbReference type="EMBL" id="MBB4136880.1"/>
    </source>
</evidence>
<accession>A0A840F9P2</accession>
<sequence>MPHLVAGRGSIVNVGSINGRIPATGPVGYSAAKAALIAFTASPRSVGMTGSDLTIDAGATKTA</sequence>
<dbReference type="InterPro" id="IPR002347">
    <property type="entry name" value="SDR_fam"/>
</dbReference>
<protein>
    <submittedName>
        <fullName evidence="1">Short-subunit dehydrogenase</fullName>
    </submittedName>
</protein>
<dbReference type="EMBL" id="JACIFP010000001">
    <property type="protein sequence ID" value="MBB4136880.1"/>
    <property type="molecule type" value="Genomic_DNA"/>
</dbReference>